<evidence type="ECO:0008006" key="3">
    <source>
        <dbReference type="Google" id="ProtNLM"/>
    </source>
</evidence>
<dbReference type="Proteomes" id="UP001629392">
    <property type="component" value="Unassembled WGS sequence"/>
</dbReference>
<evidence type="ECO:0000313" key="2">
    <source>
        <dbReference type="Proteomes" id="UP001629392"/>
    </source>
</evidence>
<accession>A0ABW9EGU8</accession>
<name>A0ABW9EGU8_9BURK</name>
<keyword evidence="2" id="KW-1185">Reference proteome</keyword>
<evidence type="ECO:0000313" key="1">
    <source>
        <dbReference type="EMBL" id="MFM0718243.1"/>
    </source>
</evidence>
<protein>
    <recommendedName>
        <fullName evidence="3">Transcriptional regulator</fullName>
    </recommendedName>
</protein>
<proteinExistence type="predicted"/>
<dbReference type="Gene3D" id="3.10.490.10">
    <property type="entry name" value="Gamma-glutamyl cyclotransferase-like"/>
    <property type="match status" value="1"/>
</dbReference>
<comment type="caution">
    <text evidence="1">The sequence shown here is derived from an EMBL/GenBank/DDBJ whole genome shotgun (WGS) entry which is preliminary data.</text>
</comment>
<dbReference type="EMBL" id="JAQQCL010000013">
    <property type="protein sequence ID" value="MFM0718243.1"/>
    <property type="molecule type" value="Genomic_DNA"/>
</dbReference>
<organism evidence="1 2">
    <name type="scientific">Paraburkholderia strydomiana</name>
    <dbReference type="NCBI Taxonomy" id="1245417"/>
    <lineage>
        <taxon>Bacteria</taxon>
        <taxon>Pseudomonadati</taxon>
        <taxon>Pseudomonadota</taxon>
        <taxon>Betaproteobacteria</taxon>
        <taxon>Burkholderiales</taxon>
        <taxon>Burkholderiaceae</taxon>
        <taxon>Paraburkholderia</taxon>
    </lineage>
</organism>
<gene>
    <name evidence="1" type="ORF">PQQ73_18080</name>
</gene>
<reference evidence="1 2" key="1">
    <citation type="journal article" date="2024" name="Chem. Sci.">
        <title>Discovery of megapolipeptins by genome mining of a Burkholderiales bacteria collection.</title>
        <authorList>
            <person name="Paulo B.S."/>
            <person name="Recchia M.J.J."/>
            <person name="Lee S."/>
            <person name="Fergusson C.H."/>
            <person name="Romanowski S.B."/>
            <person name="Hernandez A."/>
            <person name="Krull N."/>
            <person name="Liu D.Y."/>
            <person name="Cavanagh H."/>
            <person name="Bos A."/>
            <person name="Gray C.A."/>
            <person name="Murphy B.T."/>
            <person name="Linington R.G."/>
            <person name="Eustaquio A.S."/>
        </authorList>
    </citation>
    <scope>NUCLEOTIDE SEQUENCE [LARGE SCALE GENOMIC DNA]</scope>
    <source>
        <strain evidence="1 2">RL17-350-BIC-E</strain>
    </source>
</reference>
<sequence>MATRKQPDLRPYHWYKNHVLTGARQAKLPVEYIAAIESAKSIDDPKQDRVARESQIWMAPR</sequence>